<dbReference type="AlphaFoldDB" id="A0A9P8CNE3"/>
<gene>
    <name evidence="2" type="ORF">F5Z01DRAFT_636919</name>
</gene>
<protein>
    <submittedName>
        <fullName evidence="2">Uncharacterized protein</fullName>
    </submittedName>
</protein>
<accession>A0A9P8CNE3</accession>
<evidence type="ECO:0000313" key="2">
    <source>
        <dbReference type="EMBL" id="KAG9253694.1"/>
    </source>
</evidence>
<name>A0A9P8CNE3_9HYPO</name>
<dbReference type="EMBL" id="MU251256">
    <property type="protein sequence ID" value="KAG9253694.1"/>
    <property type="molecule type" value="Genomic_DNA"/>
</dbReference>
<keyword evidence="3" id="KW-1185">Reference proteome</keyword>
<comment type="caution">
    <text evidence="2">The sequence shown here is derived from an EMBL/GenBank/DDBJ whole genome shotgun (WGS) entry which is preliminary data.</text>
</comment>
<dbReference type="RefSeq" id="XP_046117618.1">
    <property type="nucleotide sequence ID" value="XM_046262244.1"/>
</dbReference>
<sequence length="141" mass="16132">MRRNTLSYVDCMGPPPQDVAQRTSRQWNPQKFIDYPNNEEKYIILCRLYGPIMIGQSVTFVKLTKSRPASANIIEQRMTAEDHKVSALHAAFEGAQRDELFPEKVLAWTSRHAPSATDSQKQAHATASTSYNEYTRKRSRT</sequence>
<feature type="compositionally biased region" description="Polar residues" evidence="1">
    <location>
        <begin position="116"/>
        <end position="133"/>
    </location>
</feature>
<dbReference type="GeneID" id="70293147"/>
<dbReference type="Proteomes" id="UP000887229">
    <property type="component" value="Unassembled WGS sequence"/>
</dbReference>
<reference evidence="2" key="1">
    <citation type="journal article" date="2021" name="IMA Fungus">
        <title>Genomic characterization of three marine fungi, including Emericellopsis atlantica sp. nov. with signatures of a generalist lifestyle and marine biomass degradation.</title>
        <authorList>
            <person name="Hagestad O.C."/>
            <person name="Hou L."/>
            <person name="Andersen J.H."/>
            <person name="Hansen E.H."/>
            <person name="Altermark B."/>
            <person name="Li C."/>
            <person name="Kuhnert E."/>
            <person name="Cox R.J."/>
            <person name="Crous P.W."/>
            <person name="Spatafora J.W."/>
            <person name="Lail K."/>
            <person name="Amirebrahimi M."/>
            <person name="Lipzen A."/>
            <person name="Pangilinan J."/>
            <person name="Andreopoulos W."/>
            <person name="Hayes R.D."/>
            <person name="Ng V."/>
            <person name="Grigoriev I.V."/>
            <person name="Jackson S.A."/>
            <person name="Sutton T.D.S."/>
            <person name="Dobson A.D.W."/>
            <person name="Rama T."/>
        </authorList>
    </citation>
    <scope>NUCLEOTIDE SEQUENCE</scope>
    <source>
        <strain evidence="2">TS7</strain>
    </source>
</reference>
<evidence type="ECO:0000313" key="3">
    <source>
        <dbReference type="Proteomes" id="UP000887229"/>
    </source>
</evidence>
<evidence type="ECO:0000256" key="1">
    <source>
        <dbReference type="SAM" id="MobiDB-lite"/>
    </source>
</evidence>
<organism evidence="2 3">
    <name type="scientific">Emericellopsis atlantica</name>
    <dbReference type="NCBI Taxonomy" id="2614577"/>
    <lineage>
        <taxon>Eukaryota</taxon>
        <taxon>Fungi</taxon>
        <taxon>Dikarya</taxon>
        <taxon>Ascomycota</taxon>
        <taxon>Pezizomycotina</taxon>
        <taxon>Sordariomycetes</taxon>
        <taxon>Hypocreomycetidae</taxon>
        <taxon>Hypocreales</taxon>
        <taxon>Bionectriaceae</taxon>
        <taxon>Emericellopsis</taxon>
    </lineage>
</organism>
<feature type="region of interest" description="Disordered" evidence="1">
    <location>
        <begin position="111"/>
        <end position="141"/>
    </location>
</feature>
<proteinExistence type="predicted"/>